<organism evidence="1 2">
    <name type="scientific">Durusdinium trenchii</name>
    <dbReference type="NCBI Taxonomy" id="1381693"/>
    <lineage>
        <taxon>Eukaryota</taxon>
        <taxon>Sar</taxon>
        <taxon>Alveolata</taxon>
        <taxon>Dinophyceae</taxon>
        <taxon>Suessiales</taxon>
        <taxon>Symbiodiniaceae</taxon>
        <taxon>Durusdinium</taxon>
    </lineage>
</organism>
<reference evidence="1 2" key="1">
    <citation type="submission" date="2024-02" db="EMBL/GenBank/DDBJ databases">
        <authorList>
            <person name="Chen Y."/>
            <person name="Shah S."/>
            <person name="Dougan E. K."/>
            <person name="Thang M."/>
            <person name="Chan C."/>
        </authorList>
    </citation>
    <scope>NUCLEOTIDE SEQUENCE [LARGE SCALE GENOMIC DNA]</scope>
</reference>
<evidence type="ECO:0000313" key="1">
    <source>
        <dbReference type="EMBL" id="CAK9058977.1"/>
    </source>
</evidence>
<evidence type="ECO:0000313" key="2">
    <source>
        <dbReference type="Proteomes" id="UP001642464"/>
    </source>
</evidence>
<keyword evidence="2" id="KW-1185">Reference proteome</keyword>
<proteinExistence type="predicted"/>
<name>A0ABP0N5B2_9DINO</name>
<accession>A0ABP0N5B2</accession>
<gene>
    <name evidence="1" type="ORF">SCF082_LOCUS31329</name>
</gene>
<protein>
    <submittedName>
        <fullName evidence="1">Uncharacterized protein</fullName>
    </submittedName>
</protein>
<dbReference type="Proteomes" id="UP001642464">
    <property type="component" value="Unassembled WGS sequence"/>
</dbReference>
<feature type="non-terminal residue" evidence="1">
    <location>
        <position position="388"/>
    </location>
</feature>
<sequence length="388" mass="43396">MGWKNSPPAFTTATETIADLANGALKAGQMMQSHPLDERAARLDKIVESIAKDSVAASQIKPDPSIPSQEQPLAEVDVYVDDFIAVAQGDRDRLKKVRATVLHSIDSVFRPNDERDPKTRSEPVSLKKLDKGDASWSTNHTILGWDIDTNQKTITLPSHRKERLAEVLDSIPPHQKRIGVTKWHKVLGELRSMSLALPGSRGLFSALQKALQLHKGKRVALNRDVHQALRDFRWILNNLSERPTRIAELVPLLPSALGHHDASGAGAGGVWFPAQGIHPRHGKLSPPILWRYQWPQKIASQLITDKNPHGTISISDLELAGGLLHLDVLCQHYDARERTILSKTDNLATLYWQRKGSATSDKVPPHLLRLFGIHQRLHRYVPRHDYIP</sequence>
<comment type="caution">
    <text evidence="1">The sequence shown here is derived from an EMBL/GenBank/DDBJ whole genome shotgun (WGS) entry which is preliminary data.</text>
</comment>
<dbReference type="EMBL" id="CAXAMM010026457">
    <property type="protein sequence ID" value="CAK9058977.1"/>
    <property type="molecule type" value="Genomic_DNA"/>
</dbReference>